<dbReference type="EMBL" id="BOOZ01000043">
    <property type="protein sequence ID" value="GIJ12076.1"/>
    <property type="molecule type" value="Genomic_DNA"/>
</dbReference>
<feature type="compositionally biased region" description="Polar residues" evidence="1">
    <location>
        <begin position="60"/>
        <end position="89"/>
    </location>
</feature>
<evidence type="ECO:0000313" key="3">
    <source>
        <dbReference type="EMBL" id="GIJ12076.1"/>
    </source>
</evidence>
<dbReference type="InterPro" id="IPR039448">
    <property type="entry name" value="Beta_helix"/>
</dbReference>
<keyword evidence="4" id="KW-1185">Reference proteome</keyword>
<name>A0ABQ4I2G4_9ACTN</name>
<comment type="caution">
    <text evidence="3">The sequence shown here is derived from an EMBL/GenBank/DDBJ whole genome shotgun (WGS) entry which is preliminary data.</text>
</comment>
<dbReference type="Proteomes" id="UP000647017">
    <property type="component" value="Unassembled WGS sequence"/>
</dbReference>
<dbReference type="Gene3D" id="2.160.20.10">
    <property type="entry name" value="Single-stranded right-handed beta-helix, Pectin lyase-like"/>
    <property type="match status" value="1"/>
</dbReference>
<sequence length="336" mass="34721">MSGMTGDSTLGIGVDGTVGSSAAGSAVEVGGTEVPVLDSPSHSPSTTSTRTPQPTGSPSVTPSPAPRSTSPDPEPPQSTAGRPNSSNTGYRAGVDLRAWTGPTYDSSSNRVIDGFRLAGSYTFTGKNVTLRNCEITGGVTLALASGVTIDSCTIRGGVAISSSQKVTIRHTNIHDFGADGIHITSDRDGIRVADVTIANSYLHSPSPACDAHADGMQVRGVDRLTLLNNHINMGAWRQVCGKDALNAAVFLQDANGGNQSVTLRDNLLVGGGFTFYLGAGTRTKLIDNVIKRGRYGWVNSTSDAGDVIQATNNVNENGVCLKASDDRGIGLNGCTR</sequence>
<organism evidence="3 4">
    <name type="scientific">Micromonospora andamanensis</name>
    <dbReference type="NCBI Taxonomy" id="1287068"/>
    <lineage>
        <taxon>Bacteria</taxon>
        <taxon>Bacillati</taxon>
        <taxon>Actinomycetota</taxon>
        <taxon>Actinomycetes</taxon>
        <taxon>Micromonosporales</taxon>
        <taxon>Micromonosporaceae</taxon>
        <taxon>Micromonospora</taxon>
    </lineage>
</organism>
<accession>A0ABQ4I2G4</accession>
<dbReference type="Pfam" id="PF13229">
    <property type="entry name" value="Beta_helix"/>
    <property type="match status" value="1"/>
</dbReference>
<dbReference type="SUPFAM" id="SSF51126">
    <property type="entry name" value="Pectin lyase-like"/>
    <property type="match status" value="1"/>
</dbReference>
<feature type="domain" description="Right handed beta helix" evidence="2">
    <location>
        <begin position="114"/>
        <end position="289"/>
    </location>
</feature>
<evidence type="ECO:0000259" key="2">
    <source>
        <dbReference type="Pfam" id="PF13229"/>
    </source>
</evidence>
<reference evidence="3 4" key="1">
    <citation type="submission" date="2021-01" db="EMBL/GenBank/DDBJ databases">
        <title>Whole genome shotgun sequence of Verrucosispora andamanensis NBRC 109075.</title>
        <authorList>
            <person name="Komaki H."/>
            <person name="Tamura T."/>
        </authorList>
    </citation>
    <scope>NUCLEOTIDE SEQUENCE [LARGE SCALE GENOMIC DNA]</scope>
    <source>
        <strain evidence="3 4">NBRC 109075</strain>
    </source>
</reference>
<feature type="region of interest" description="Disordered" evidence="1">
    <location>
        <begin position="1"/>
        <end position="93"/>
    </location>
</feature>
<protein>
    <recommendedName>
        <fullName evidence="2">Right handed beta helix domain-containing protein</fullName>
    </recommendedName>
</protein>
<dbReference type="InterPro" id="IPR012334">
    <property type="entry name" value="Pectin_lyas_fold"/>
</dbReference>
<dbReference type="SMART" id="SM00710">
    <property type="entry name" value="PbH1"/>
    <property type="match status" value="5"/>
</dbReference>
<evidence type="ECO:0000256" key="1">
    <source>
        <dbReference type="SAM" id="MobiDB-lite"/>
    </source>
</evidence>
<evidence type="ECO:0000313" key="4">
    <source>
        <dbReference type="Proteomes" id="UP000647017"/>
    </source>
</evidence>
<dbReference type="InterPro" id="IPR006626">
    <property type="entry name" value="PbH1"/>
</dbReference>
<dbReference type="InterPro" id="IPR011050">
    <property type="entry name" value="Pectin_lyase_fold/virulence"/>
</dbReference>
<gene>
    <name evidence="3" type="ORF">Van01_52900</name>
</gene>
<proteinExistence type="predicted"/>
<feature type="compositionally biased region" description="Low complexity" evidence="1">
    <location>
        <begin position="39"/>
        <end position="59"/>
    </location>
</feature>